<keyword evidence="1" id="KW-0175">Coiled coil</keyword>
<sequence>MRHLINNQTSRVGAEDSDDEFQIPILDNVTFGRGRSGRNVSFLQDDTLRFNLGDYTKPEQTAAGPSKKEKDKGKSKKKSRRRTLGLDEEDNITITEDRACGHKDWFDDCAICEEAKVGSNWVIQNEEDYKVLVNDTAAEFLLVTKDAIRRQYLAEQKVLKLQGQIKELQKFEEFVQSAHNKAAENESRIRRSRDEWRTKCGELDIRLKELEAQQQEEEGDSDEDQLINHLRDLHKRRATPDPNPRSSPGLFHGRPDLTSTGRSGSSTSWAPRHPFQPGQPIHSPSTHGREHSAPAQKGSPWFRRPTDGLHMPPLPDYTEGAIPVGDVEYDYKYPNAFEFHGTDKDKHLFEQWESRIYTKIRYGHKSSLQAQVDYIRDRTKENAWDIVRTRSLPGSDLPYTSTVEMMDDLRRVYGAYNVEATAEADFQNTEKMKMKPHESLTDFLARWTRVLSPIRQGKTDIYLITRMRALLPQRMQIRLQTGRSFTNMVDFMDTVQELDRQLNIWDETRTIKEKATPSFSRPASSRYPAGSKVSNAPKPPNARRTFIANEDNSREPRPPPVVRKLQAMKACFDCGQPGHSRIEEDRSCKNRKPLSNDQLTRQLGFNSAQLASIDVDEELDDTPFEEEELQEEIPEEDPYYSEN</sequence>
<name>A0A6G1GW99_9PEZI</name>
<reference evidence="3" key="1">
    <citation type="journal article" date="2020" name="Stud. Mycol.">
        <title>101 Dothideomycetes genomes: a test case for predicting lifestyles and emergence of pathogens.</title>
        <authorList>
            <person name="Haridas S."/>
            <person name="Albert R."/>
            <person name="Binder M."/>
            <person name="Bloem J."/>
            <person name="Labutti K."/>
            <person name="Salamov A."/>
            <person name="Andreopoulos B."/>
            <person name="Baker S."/>
            <person name="Barry K."/>
            <person name="Bills G."/>
            <person name="Bluhm B."/>
            <person name="Cannon C."/>
            <person name="Castanera R."/>
            <person name="Culley D."/>
            <person name="Daum C."/>
            <person name="Ezra D."/>
            <person name="Gonzalez J."/>
            <person name="Henrissat B."/>
            <person name="Kuo A."/>
            <person name="Liang C."/>
            <person name="Lipzen A."/>
            <person name="Lutzoni F."/>
            <person name="Magnuson J."/>
            <person name="Mondo S."/>
            <person name="Nolan M."/>
            <person name="Ohm R."/>
            <person name="Pangilinan J."/>
            <person name="Park H.-J."/>
            <person name="Ramirez L."/>
            <person name="Alfaro M."/>
            <person name="Sun H."/>
            <person name="Tritt A."/>
            <person name="Yoshinaga Y."/>
            <person name="Zwiers L.-H."/>
            <person name="Turgeon B."/>
            <person name="Goodwin S."/>
            <person name="Spatafora J."/>
            <person name="Crous P."/>
            <person name="Grigoriev I."/>
        </authorList>
    </citation>
    <scope>NUCLEOTIDE SEQUENCE</scope>
    <source>
        <strain evidence="3">CBS 113979</strain>
    </source>
</reference>
<feature type="compositionally biased region" description="Low complexity" evidence="2">
    <location>
        <begin position="258"/>
        <end position="268"/>
    </location>
</feature>
<dbReference type="Proteomes" id="UP000800041">
    <property type="component" value="Unassembled WGS sequence"/>
</dbReference>
<keyword evidence="4" id="KW-1185">Reference proteome</keyword>
<evidence type="ECO:0000313" key="4">
    <source>
        <dbReference type="Proteomes" id="UP000800041"/>
    </source>
</evidence>
<feature type="region of interest" description="Disordered" evidence="2">
    <location>
        <begin position="233"/>
        <end position="310"/>
    </location>
</feature>
<dbReference type="OrthoDB" id="4365667at2759"/>
<protein>
    <submittedName>
        <fullName evidence="3">Uncharacterized protein</fullName>
    </submittedName>
</protein>
<feature type="compositionally biased region" description="Acidic residues" evidence="2">
    <location>
        <begin position="614"/>
        <end position="643"/>
    </location>
</feature>
<proteinExistence type="predicted"/>
<feature type="region of interest" description="Disordered" evidence="2">
    <location>
        <begin position="577"/>
        <end position="643"/>
    </location>
</feature>
<feature type="coiled-coil region" evidence="1">
    <location>
        <begin position="193"/>
        <end position="220"/>
    </location>
</feature>
<evidence type="ECO:0000256" key="2">
    <source>
        <dbReference type="SAM" id="MobiDB-lite"/>
    </source>
</evidence>
<dbReference type="EMBL" id="ML977163">
    <property type="protein sequence ID" value="KAF1985233.1"/>
    <property type="molecule type" value="Genomic_DNA"/>
</dbReference>
<evidence type="ECO:0000313" key="3">
    <source>
        <dbReference type="EMBL" id="KAF1985233.1"/>
    </source>
</evidence>
<evidence type="ECO:0000256" key="1">
    <source>
        <dbReference type="SAM" id="Coils"/>
    </source>
</evidence>
<accession>A0A6G1GW99</accession>
<organism evidence="3 4">
    <name type="scientific">Aulographum hederae CBS 113979</name>
    <dbReference type="NCBI Taxonomy" id="1176131"/>
    <lineage>
        <taxon>Eukaryota</taxon>
        <taxon>Fungi</taxon>
        <taxon>Dikarya</taxon>
        <taxon>Ascomycota</taxon>
        <taxon>Pezizomycotina</taxon>
        <taxon>Dothideomycetes</taxon>
        <taxon>Pleosporomycetidae</taxon>
        <taxon>Aulographales</taxon>
        <taxon>Aulographaceae</taxon>
    </lineage>
</organism>
<feature type="region of interest" description="Disordered" evidence="2">
    <location>
        <begin position="54"/>
        <end position="84"/>
    </location>
</feature>
<feature type="compositionally biased region" description="Basic residues" evidence="2">
    <location>
        <begin position="73"/>
        <end position="83"/>
    </location>
</feature>
<gene>
    <name evidence="3" type="ORF">K402DRAFT_405375</name>
</gene>
<feature type="compositionally biased region" description="Polar residues" evidence="2">
    <location>
        <begin position="593"/>
        <end position="610"/>
    </location>
</feature>
<dbReference type="AlphaFoldDB" id="A0A6G1GW99"/>
<feature type="region of interest" description="Disordered" evidence="2">
    <location>
        <begin position="513"/>
        <end position="560"/>
    </location>
</feature>